<comment type="caution">
    <text evidence="2">The sequence shown here is derived from an EMBL/GenBank/DDBJ whole genome shotgun (WGS) entry which is preliminary data.</text>
</comment>
<dbReference type="EMBL" id="RJSE01000001">
    <property type="protein sequence ID" value="RNL66268.1"/>
    <property type="molecule type" value="Genomic_DNA"/>
</dbReference>
<protein>
    <submittedName>
        <fullName evidence="2">Uncharacterized protein</fullName>
    </submittedName>
</protein>
<keyword evidence="3" id="KW-1185">Reference proteome</keyword>
<dbReference type="RefSeq" id="WP_123225713.1">
    <property type="nucleotide sequence ID" value="NZ_RJSE01000001.1"/>
</dbReference>
<sequence>MAVNDRDISALVHLACRIREDTYGCGTWDRQGIHTVFTRELTGMHLMTAIEIVVAHASDPDAKTPAAITRPFLPKPATTVPKDPTRCRDHPDELAEPYCRVHKTEYAVGYGEHDGPPPDPDIPADLTPADKARAAAGYPTRQPQEATP</sequence>
<gene>
    <name evidence="2" type="ORF">EFK50_01175</name>
</gene>
<proteinExistence type="predicted"/>
<accession>A0A3N0CS33</accession>
<dbReference type="Proteomes" id="UP000267128">
    <property type="component" value="Unassembled WGS sequence"/>
</dbReference>
<name>A0A3N0CS33_9ACTN</name>
<evidence type="ECO:0000313" key="2">
    <source>
        <dbReference type="EMBL" id="RNL66268.1"/>
    </source>
</evidence>
<evidence type="ECO:0000256" key="1">
    <source>
        <dbReference type="SAM" id="MobiDB-lite"/>
    </source>
</evidence>
<feature type="region of interest" description="Disordered" evidence="1">
    <location>
        <begin position="108"/>
        <end position="148"/>
    </location>
</feature>
<feature type="region of interest" description="Disordered" evidence="1">
    <location>
        <begin position="64"/>
        <end position="92"/>
    </location>
</feature>
<organism evidence="2 3">
    <name type="scientific">Nocardioides marmoriginsengisoli</name>
    <dbReference type="NCBI Taxonomy" id="661483"/>
    <lineage>
        <taxon>Bacteria</taxon>
        <taxon>Bacillati</taxon>
        <taxon>Actinomycetota</taxon>
        <taxon>Actinomycetes</taxon>
        <taxon>Propionibacteriales</taxon>
        <taxon>Nocardioidaceae</taxon>
        <taxon>Nocardioides</taxon>
    </lineage>
</organism>
<feature type="compositionally biased region" description="Basic and acidic residues" evidence="1">
    <location>
        <begin position="83"/>
        <end position="92"/>
    </location>
</feature>
<dbReference type="OrthoDB" id="10006191at2"/>
<evidence type="ECO:0000313" key="3">
    <source>
        <dbReference type="Proteomes" id="UP000267128"/>
    </source>
</evidence>
<dbReference type="AlphaFoldDB" id="A0A3N0CS33"/>
<reference evidence="2 3" key="1">
    <citation type="submission" date="2018-11" db="EMBL/GenBank/DDBJ databases">
        <authorList>
            <person name="Li F."/>
        </authorList>
    </citation>
    <scope>NUCLEOTIDE SEQUENCE [LARGE SCALE GENOMIC DNA]</scope>
    <source>
        <strain evidence="2 3">Gsoil 097</strain>
    </source>
</reference>